<dbReference type="AlphaFoldDB" id="A0A226X9V7"/>
<dbReference type="Proteomes" id="UP000214720">
    <property type="component" value="Unassembled WGS sequence"/>
</dbReference>
<dbReference type="EMBL" id="MTHB01000024">
    <property type="protein sequence ID" value="OXC80093.1"/>
    <property type="molecule type" value="Genomic_DNA"/>
</dbReference>
<feature type="transmembrane region" description="Helical" evidence="1">
    <location>
        <begin position="12"/>
        <end position="31"/>
    </location>
</feature>
<evidence type="ECO:0000259" key="2">
    <source>
        <dbReference type="Pfam" id="PF07811"/>
    </source>
</evidence>
<gene>
    <name evidence="3" type="ORF">BSU04_03525</name>
</gene>
<evidence type="ECO:0000313" key="4">
    <source>
        <dbReference type="Proteomes" id="UP000214720"/>
    </source>
</evidence>
<proteinExistence type="predicted"/>
<organism evidence="3 4">
    <name type="scientific">Caballeronia sordidicola</name>
    <name type="common">Burkholderia sordidicola</name>
    <dbReference type="NCBI Taxonomy" id="196367"/>
    <lineage>
        <taxon>Bacteria</taxon>
        <taxon>Pseudomonadati</taxon>
        <taxon>Pseudomonadota</taxon>
        <taxon>Betaproteobacteria</taxon>
        <taxon>Burkholderiales</taxon>
        <taxon>Burkholderiaceae</taxon>
        <taxon>Caballeronia</taxon>
    </lineage>
</organism>
<comment type="caution">
    <text evidence="3">The sequence shown here is derived from an EMBL/GenBank/DDBJ whole genome shotgun (WGS) entry which is preliminary data.</text>
</comment>
<accession>A0A226X9V7</accession>
<evidence type="ECO:0000256" key="1">
    <source>
        <dbReference type="SAM" id="Phobius"/>
    </source>
</evidence>
<dbReference type="Pfam" id="PF07811">
    <property type="entry name" value="TadE"/>
    <property type="match status" value="1"/>
</dbReference>
<reference evidence="4" key="1">
    <citation type="submission" date="2017-01" db="EMBL/GenBank/DDBJ databases">
        <title>Genome Analysis of Deinococcus marmoris KOPRI26562.</title>
        <authorList>
            <person name="Kim J.H."/>
            <person name="Oh H.-M."/>
        </authorList>
    </citation>
    <scope>NUCLEOTIDE SEQUENCE [LARGE SCALE GENOMIC DNA]</scope>
    <source>
        <strain evidence="4">PAMC 26633</strain>
    </source>
</reference>
<keyword evidence="1" id="KW-0472">Membrane</keyword>
<name>A0A226X9V7_CABSO</name>
<sequence length="205" mass="21849">MLHSLLGSDRGSVSVELVIIVPLMVLLMVGFSEIYMYMRTVSALEHTAFMLADSLGQTPQLINTNATTDSNDLGSIWNAATLLSAPDSLNQGGGVIITSVCELTSSCQSTINTPTMAAGVPHISWQASAPWNGRGMTTGVTPGNILPATWPFRNGDSAIVVEVFYTFNPFALTTGLWPGAPGTQTIYERIYVRPRSGQPLELVSG</sequence>
<feature type="domain" description="TadE-like" evidence="2">
    <location>
        <begin position="11"/>
        <end position="49"/>
    </location>
</feature>
<keyword evidence="1" id="KW-0812">Transmembrane</keyword>
<dbReference type="InterPro" id="IPR012495">
    <property type="entry name" value="TadE-like_dom"/>
</dbReference>
<protein>
    <recommendedName>
        <fullName evidence="2">TadE-like domain-containing protein</fullName>
    </recommendedName>
</protein>
<evidence type="ECO:0000313" key="3">
    <source>
        <dbReference type="EMBL" id="OXC80093.1"/>
    </source>
</evidence>
<keyword evidence="1" id="KW-1133">Transmembrane helix</keyword>